<reference evidence="2 3" key="1">
    <citation type="submission" date="2017-03" db="EMBL/GenBank/DDBJ databases">
        <title>Lifting the veil on microbial sulfur biogeochemistry in mining wastewaters.</title>
        <authorList>
            <person name="Kantor R.S."/>
            <person name="Colenbrander Nelson T."/>
            <person name="Marshall S."/>
            <person name="Bennett D."/>
            <person name="Apte S."/>
            <person name="Camacho D."/>
            <person name="Thomas B.C."/>
            <person name="Warren L.A."/>
            <person name="Banfield J.F."/>
        </authorList>
    </citation>
    <scope>NUCLEOTIDE SEQUENCE [LARGE SCALE GENOMIC DNA]</scope>
    <source>
        <strain evidence="2">32-69-9</strain>
    </source>
</reference>
<dbReference type="InterPro" id="IPR016181">
    <property type="entry name" value="Acyl_CoA_acyltransferase"/>
</dbReference>
<protein>
    <recommendedName>
        <fullName evidence="1">N-acetyltransferase domain-containing protein</fullName>
    </recommendedName>
</protein>
<dbReference type="Proteomes" id="UP000215595">
    <property type="component" value="Unassembled WGS sequence"/>
</dbReference>
<dbReference type="PANTHER" id="PTHR43451:SF1">
    <property type="entry name" value="ACETYLTRANSFERASE"/>
    <property type="match status" value="1"/>
</dbReference>
<dbReference type="CDD" id="cd04301">
    <property type="entry name" value="NAT_SF"/>
    <property type="match status" value="1"/>
</dbReference>
<accession>A0A258FJ16</accession>
<evidence type="ECO:0000313" key="2">
    <source>
        <dbReference type="EMBL" id="OYX32109.1"/>
    </source>
</evidence>
<organism evidence="2 3">
    <name type="scientific">Brevundimonas subvibrioides</name>
    <dbReference type="NCBI Taxonomy" id="74313"/>
    <lineage>
        <taxon>Bacteria</taxon>
        <taxon>Pseudomonadati</taxon>
        <taxon>Pseudomonadota</taxon>
        <taxon>Alphaproteobacteria</taxon>
        <taxon>Caulobacterales</taxon>
        <taxon>Caulobacteraceae</taxon>
        <taxon>Brevundimonas</taxon>
    </lineage>
</organism>
<comment type="caution">
    <text evidence="2">The sequence shown here is derived from an EMBL/GenBank/DDBJ whole genome shotgun (WGS) entry which is preliminary data.</text>
</comment>
<evidence type="ECO:0000259" key="1">
    <source>
        <dbReference type="PROSITE" id="PS51186"/>
    </source>
</evidence>
<dbReference type="PROSITE" id="PS51186">
    <property type="entry name" value="GNAT"/>
    <property type="match status" value="1"/>
</dbReference>
<dbReference type="GO" id="GO:0016747">
    <property type="term" value="F:acyltransferase activity, transferring groups other than amino-acyl groups"/>
    <property type="evidence" value="ECO:0007669"/>
    <property type="project" value="InterPro"/>
</dbReference>
<dbReference type="EMBL" id="NCEB01000025">
    <property type="protein sequence ID" value="OYX32109.1"/>
    <property type="molecule type" value="Genomic_DNA"/>
</dbReference>
<name>A0A258FJ16_9CAUL</name>
<dbReference type="PANTHER" id="PTHR43451">
    <property type="entry name" value="ACETYLTRANSFERASE (GNAT) FAMILY PROTEIN"/>
    <property type="match status" value="1"/>
</dbReference>
<dbReference type="SUPFAM" id="SSF55729">
    <property type="entry name" value="Acyl-CoA N-acyltransferases (Nat)"/>
    <property type="match status" value="1"/>
</dbReference>
<dbReference type="AlphaFoldDB" id="A0A258FJ16"/>
<dbReference type="Pfam" id="PF13673">
    <property type="entry name" value="Acetyltransf_10"/>
    <property type="match status" value="1"/>
</dbReference>
<gene>
    <name evidence="2" type="ORF">B7Z01_11650</name>
</gene>
<proteinExistence type="predicted"/>
<dbReference type="InterPro" id="IPR000182">
    <property type="entry name" value="GNAT_dom"/>
</dbReference>
<feature type="domain" description="N-acetyltransferase" evidence="1">
    <location>
        <begin position="1"/>
        <end position="155"/>
    </location>
</feature>
<evidence type="ECO:0000313" key="3">
    <source>
        <dbReference type="Proteomes" id="UP000215595"/>
    </source>
</evidence>
<dbReference type="InterPro" id="IPR052564">
    <property type="entry name" value="N-acetyltrans/Recomb-assoc"/>
</dbReference>
<dbReference type="Gene3D" id="3.40.630.30">
    <property type="match status" value="1"/>
</dbReference>
<sequence length="155" mass="16900">MRLRPYAPGDEVAMAALYQRSVRVLGPADYTPAQVEAWAVAGPTAARFAERMADGRRAFMAEADGGTLVGFVDLEPDGHIDFLYAAPEAKGTGVADRLLDVVEVGAQADGIERLYSEASEAARRFFQRRGLDVLYRRDFEVGGVAIHNNAVEKRL</sequence>